<dbReference type="AlphaFoldDB" id="L1J226"/>
<reference evidence="2 4" key="1">
    <citation type="journal article" date="2012" name="Nature">
        <title>Algal genomes reveal evolutionary mosaicism and the fate of nucleomorphs.</title>
        <authorList>
            <consortium name="DOE Joint Genome Institute"/>
            <person name="Curtis B.A."/>
            <person name="Tanifuji G."/>
            <person name="Burki F."/>
            <person name="Gruber A."/>
            <person name="Irimia M."/>
            <person name="Maruyama S."/>
            <person name="Arias M.C."/>
            <person name="Ball S.G."/>
            <person name="Gile G.H."/>
            <person name="Hirakawa Y."/>
            <person name="Hopkins J.F."/>
            <person name="Kuo A."/>
            <person name="Rensing S.A."/>
            <person name="Schmutz J."/>
            <person name="Symeonidi A."/>
            <person name="Elias M."/>
            <person name="Eveleigh R.J."/>
            <person name="Herman E.K."/>
            <person name="Klute M.J."/>
            <person name="Nakayama T."/>
            <person name="Obornik M."/>
            <person name="Reyes-Prieto A."/>
            <person name="Armbrust E.V."/>
            <person name="Aves S.J."/>
            <person name="Beiko R.G."/>
            <person name="Coutinho P."/>
            <person name="Dacks J.B."/>
            <person name="Durnford D.G."/>
            <person name="Fast N.M."/>
            <person name="Green B.R."/>
            <person name="Grisdale C.J."/>
            <person name="Hempel F."/>
            <person name="Henrissat B."/>
            <person name="Hoppner M.P."/>
            <person name="Ishida K."/>
            <person name="Kim E."/>
            <person name="Koreny L."/>
            <person name="Kroth P.G."/>
            <person name="Liu Y."/>
            <person name="Malik S.B."/>
            <person name="Maier U.G."/>
            <person name="McRose D."/>
            <person name="Mock T."/>
            <person name="Neilson J.A."/>
            <person name="Onodera N.T."/>
            <person name="Poole A.M."/>
            <person name="Pritham E.J."/>
            <person name="Richards T.A."/>
            <person name="Rocap G."/>
            <person name="Roy S.W."/>
            <person name="Sarai C."/>
            <person name="Schaack S."/>
            <person name="Shirato S."/>
            <person name="Slamovits C.H."/>
            <person name="Spencer D.F."/>
            <person name="Suzuki S."/>
            <person name="Worden A.Z."/>
            <person name="Zauner S."/>
            <person name="Barry K."/>
            <person name="Bell C."/>
            <person name="Bharti A.K."/>
            <person name="Crow J.A."/>
            <person name="Grimwood J."/>
            <person name="Kramer R."/>
            <person name="Lindquist E."/>
            <person name="Lucas S."/>
            <person name="Salamov A."/>
            <person name="McFadden G.I."/>
            <person name="Lane C.E."/>
            <person name="Keeling P.J."/>
            <person name="Gray M.W."/>
            <person name="Grigoriev I.V."/>
            <person name="Archibald J.M."/>
        </authorList>
    </citation>
    <scope>NUCLEOTIDE SEQUENCE</scope>
    <source>
        <strain evidence="2 4">CCMP2712</strain>
    </source>
</reference>
<sequence length="416" mass="47663">MVLYAIISIFHKTDIYDLKVLCTDEDFSDVLNKSSSMARKVKGLLSESQTLFVREIQGVNEELEEIEGNLSSAGSHLFNLVTIALIAFPGSSVLATSGIQLSKKDERIQELETKLQFYEGTSIGGGAFPRLPVCEIPKNKSNGYRRSISLAIFKVNLLSKQLEDEKKHSAFLAKSLQRERDILAYVREEEPSAYERALDESKLSELESELQETRKEIEESRFQLQVTQQRVSELETELEKERASSSAIANDMKSMTVVEHDFTEFFVERELKNEETLDSLGKENRTLKSKIKELEKALDNKIQLEKYRSEIEMRQAECLQRFGKVQGEILQYKVSLQSKENIIRSLEIEKEALRLRYAHTLDVVKSVISDEDLSSDQLSFLQEAMHMYNMEKVFRRAEGKTMSNVEICKSCEDSMS</sequence>
<evidence type="ECO:0000313" key="2">
    <source>
        <dbReference type="EMBL" id="EKX42145.1"/>
    </source>
</evidence>
<dbReference type="EnsemblProtists" id="EKX42145">
    <property type="protein sequence ID" value="EKX42145"/>
    <property type="gene ID" value="GUITHDRAFT_111714"/>
</dbReference>
<keyword evidence="1" id="KW-0175">Coiled coil</keyword>
<protein>
    <submittedName>
        <fullName evidence="2 3">Uncharacterized protein</fullName>
    </submittedName>
</protein>
<dbReference type="GeneID" id="17298886"/>
<dbReference type="KEGG" id="gtt:GUITHDRAFT_111714"/>
<accession>L1J226</accession>
<name>L1J226_GUITC</name>
<reference evidence="4" key="2">
    <citation type="submission" date="2012-11" db="EMBL/GenBank/DDBJ databases">
        <authorList>
            <person name="Kuo A."/>
            <person name="Curtis B.A."/>
            <person name="Tanifuji G."/>
            <person name="Burki F."/>
            <person name="Gruber A."/>
            <person name="Irimia M."/>
            <person name="Maruyama S."/>
            <person name="Arias M.C."/>
            <person name="Ball S.G."/>
            <person name="Gile G.H."/>
            <person name="Hirakawa Y."/>
            <person name="Hopkins J.F."/>
            <person name="Rensing S.A."/>
            <person name="Schmutz J."/>
            <person name="Symeonidi A."/>
            <person name="Elias M."/>
            <person name="Eveleigh R.J."/>
            <person name="Herman E.K."/>
            <person name="Klute M.J."/>
            <person name="Nakayama T."/>
            <person name="Obornik M."/>
            <person name="Reyes-Prieto A."/>
            <person name="Armbrust E.V."/>
            <person name="Aves S.J."/>
            <person name="Beiko R.G."/>
            <person name="Coutinho P."/>
            <person name="Dacks J.B."/>
            <person name="Durnford D.G."/>
            <person name="Fast N.M."/>
            <person name="Green B.R."/>
            <person name="Grisdale C."/>
            <person name="Hempe F."/>
            <person name="Henrissat B."/>
            <person name="Hoppner M.P."/>
            <person name="Ishida K.-I."/>
            <person name="Kim E."/>
            <person name="Koreny L."/>
            <person name="Kroth P.G."/>
            <person name="Liu Y."/>
            <person name="Malik S.-B."/>
            <person name="Maier U.G."/>
            <person name="McRose D."/>
            <person name="Mock T."/>
            <person name="Neilson J.A."/>
            <person name="Onodera N.T."/>
            <person name="Poole A.M."/>
            <person name="Pritham E.J."/>
            <person name="Richards T.A."/>
            <person name="Rocap G."/>
            <person name="Roy S.W."/>
            <person name="Sarai C."/>
            <person name="Schaack S."/>
            <person name="Shirato S."/>
            <person name="Slamovits C.H."/>
            <person name="Spencer D.F."/>
            <person name="Suzuki S."/>
            <person name="Worden A.Z."/>
            <person name="Zauner S."/>
            <person name="Barry K."/>
            <person name="Bell C."/>
            <person name="Bharti A.K."/>
            <person name="Crow J.A."/>
            <person name="Grimwood J."/>
            <person name="Kramer R."/>
            <person name="Lindquist E."/>
            <person name="Lucas S."/>
            <person name="Salamov A."/>
            <person name="McFadden G.I."/>
            <person name="Lane C.E."/>
            <person name="Keeling P.J."/>
            <person name="Gray M.W."/>
            <person name="Grigoriev I.V."/>
            <person name="Archibald J.M."/>
        </authorList>
    </citation>
    <scope>NUCLEOTIDE SEQUENCE</scope>
    <source>
        <strain evidence="4">CCMP2712</strain>
    </source>
</reference>
<keyword evidence="4" id="KW-1185">Reference proteome</keyword>
<proteinExistence type="predicted"/>
<evidence type="ECO:0000313" key="4">
    <source>
        <dbReference type="Proteomes" id="UP000011087"/>
    </source>
</evidence>
<reference evidence="3" key="3">
    <citation type="submission" date="2016-03" db="UniProtKB">
        <authorList>
            <consortium name="EnsemblProtists"/>
        </authorList>
    </citation>
    <scope>IDENTIFICATION</scope>
</reference>
<dbReference type="HOGENOM" id="CLU_661319_0_0_1"/>
<gene>
    <name evidence="2" type="ORF">GUITHDRAFT_111714</name>
</gene>
<feature type="coiled-coil region" evidence="1">
    <location>
        <begin position="196"/>
        <end position="244"/>
    </location>
</feature>
<dbReference type="RefSeq" id="XP_005829125.1">
    <property type="nucleotide sequence ID" value="XM_005829068.1"/>
</dbReference>
<dbReference type="EMBL" id="JH993018">
    <property type="protein sequence ID" value="EKX42145.1"/>
    <property type="molecule type" value="Genomic_DNA"/>
</dbReference>
<feature type="coiled-coil region" evidence="1">
    <location>
        <begin position="277"/>
        <end position="304"/>
    </location>
</feature>
<dbReference type="Proteomes" id="UP000011087">
    <property type="component" value="Unassembled WGS sequence"/>
</dbReference>
<dbReference type="PaxDb" id="55529-EKX42145"/>
<evidence type="ECO:0000256" key="1">
    <source>
        <dbReference type="SAM" id="Coils"/>
    </source>
</evidence>
<organism evidence="2">
    <name type="scientific">Guillardia theta (strain CCMP2712)</name>
    <name type="common">Cryptophyte</name>
    <dbReference type="NCBI Taxonomy" id="905079"/>
    <lineage>
        <taxon>Eukaryota</taxon>
        <taxon>Cryptophyceae</taxon>
        <taxon>Pyrenomonadales</taxon>
        <taxon>Geminigeraceae</taxon>
        <taxon>Guillardia</taxon>
    </lineage>
</organism>
<evidence type="ECO:0000313" key="3">
    <source>
        <dbReference type="EnsemblProtists" id="EKX42145"/>
    </source>
</evidence>